<dbReference type="Proteomes" id="UP000037751">
    <property type="component" value="Unassembled WGS sequence"/>
</dbReference>
<proteinExistence type="predicted"/>
<dbReference type="GeneID" id="28727896"/>
<dbReference type="EMBL" id="LGAV01000007">
    <property type="protein sequence ID" value="KOS13024.1"/>
    <property type="molecule type" value="Genomic_DNA"/>
</dbReference>
<comment type="caution">
    <text evidence="1">The sequence shown here is derived from an EMBL/GenBank/DDBJ whole genome shotgun (WGS) entry which is preliminary data.</text>
</comment>
<dbReference type="RefSeq" id="XP_017990656.1">
    <property type="nucleotide sequence ID" value="XM_018136021.1"/>
</dbReference>
<dbReference type="VEuPathDB" id="FungiDB:Malapachy_1517"/>
<accession>A0A0M8MRS4</accession>
<reference evidence="1 2" key="1">
    <citation type="submission" date="2015-07" db="EMBL/GenBank/DDBJ databases">
        <title>Draft Genome Sequence of Malassezia furfur CBS1878 and Malassezia pachydermatis CBS1879.</title>
        <authorList>
            <person name="Triana S."/>
            <person name="Ohm R."/>
            <person name="Gonzalez A."/>
            <person name="DeCock H."/>
            <person name="Restrepo S."/>
            <person name="Celis A."/>
        </authorList>
    </citation>
    <scope>NUCLEOTIDE SEQUENCE [LARGE SCALE GENOMIC DNA]</scope>
    <source>
        <strain evidence="1 2">CBS 1879</strain>
    </source>
</reference>
<gene>
    <name evidence="1" type="ORF">Malapachy_1517</name>
</gene>
<name>A0A0M8MRS4_9BASI</name>
<dbReference type="AlphaFoldDB" id="A0A0M8MRS4"/>
<evidence type="ECO:0000313" key="1">
    <source>
        <dbReference type="EMBL" id="KOS13024.1"/>
    </source>
</evidence>
<keyword evidence="2" id="KW-1185">Reference proteome</keyword>
<organism evidence="1 2">
    <name type="scientific">Malassezia pachydermatis</name>
    <dbReference type="NCBI Taxonomy" id="77020"/>
    <lineage>
        <taxon>Eukaryota</taxon>
        <taxon>Fungi</taxon>
        <taxon>Dikarya</taxon>
        <taxon>Basidiomycota</taxon>
        <taxon>Ustilaginomycotina</taxon>
        <taxon>Malasseziomycetes</taxon>
        <taxon>Malasseziales</taxon>
        <taxon>Malasseziaceae</taxon>
        <taxon>Malassezia</taxon>
    </lineage>
</organism>
<protein>
    <submittedName>
        <fullName evidence="1">Uncharacterized protein</fullName>
    </submittedName>
</protein>
<sequence length="75" mass="7879">MVSVMATTDVSTSTTTALAVRQQCGEGGMILQGIEHAITALLPMLQPLLMAAGIGEILPFVQIALQVIEALHLFC</sequence>
<evidence type="ECO:0000313" key="2">
    <source>
        <dbReference type="Proteomes" id="UP000037751"/>
    </source>
</evidence>